<dbReference type="InterPro" id="IPR006808">
    <property type="entry name" value="ATP_synth_F0_gsu_mt"/>
</dbReference>
<evidence type="ECO:0000256" key="4">
    <source>
        <dbReference type="ARBA" id="ARBA00022547"/>
    </source>
</evidence>
<evidence type="ECO:0000256" key="5">
    <source>
        <dbReference type="ARBA" id="ARBA00022781"/>
    </source>
</evidence>
<dbReference type="PANTHER" id="PTHR12386">
    <property type="entry name" value="ATP SYNTHASE SUBUNIT"/>
    <property type="match status" value="1"/>
</dbReference>
<evidence type="ECO:0000256" key="9">
    <source>
        <dbReference type="ARBA" id="ARBA00023310"/>
    </source>
</evidence>
<name>A0A224Y309_9HEMI</name>
<proteinExistence type="inferred from homology"/>
<evidence type="ECO:0000256" key="7">
    <source>
        <dbReference type="ARBA" id="ARBA00023128"/>
    </source>
</evidence>
<dbReference type="AlphaFoldDB" id="A0A224Y309"/>
<dbReference type="InterPro" id="IPR016702">
    <property type="entry name" value="ATP5MG_metazoa"/>
</dbReference>
<evidence type="ECO:0000256" key="2">
    <source>
        <dbReference type="ARBA" id="ARBA00005699"/>
    </source>
</evidence>
<keyword evidence="7 10" id="KW-0496">Mitochondrion</keyword>
<evidence type="ECO:0000256" key="8">
    <source>
        <dbReference type="ARBA" id="ARBA00023136"/>
    </source>
</evidence>
<dbReference type="GO" id="GO:0045259">
    <property type="term" value="C:proton-transporting ATP synthase complex"/>
    <property type="evidence" value="ECO:0007669"/>
    <property type="project" value="UniProtKB-UniRule"/>
</dbReference>
<keyword evidence="4 10" id="KW-0138">CF(0)</keyword>
<dbReference type="EMBL" id="GFTR01001383">
    <property type="protein sequence ID" value="JAW15043.1"/>
    <property type="molecule type" value="Transcribed_RNA"/>
</dbReference>
<evidence type="ECO:0000256" key="10">
    <source>
        <dbReference type="PIRNR" id="PIRNR017835"/>
    </source>
</evidence>
<dbReference type="GO" id="GO:0015078">
    <property type="term" value="F:proton transmembrane transporter activity"/>
    <property type="evidence" value="ECO:0007669"/>
    <property type="project" value="UniProtKB-UniRule"/>
</dbReference>
<comment type="similarity">
    <text evidence="2 10">Belongs to the ATPase g subunit family.</text>
</comment>
<organism evidence="11">
    <name type="scientific">Panstrongylus lignarius</name>
    <dbReference type="NCBI Taxonomy" id="156445"/>
    <lineage>
        <taxon>Eukaryota</taxon>
        <taxon>Metazoa</taxon>
        <taxon>Ecdysozoa</taxon>
        <taxon>Arthropoda</taxon>
        <taxon>Hexapoda</taxon>
        <taxon>Insecta</taxon>
        <taxon>Pterygota</taxon>
        <taxon>Neoptera</taxon>
        <taxon>Paraneoptera</taxon>
        <taxon>Hemiptera</taxon>
        <taxon>Heteroptera</taxon>
        <taxon>Panheteroptera</taxon>
        <taxon>Cimicomorpha</taxon>
        <taxon>Reduviidae</taxon>
        <taxon>Triatominae</taxon>
        <taxon>Panstrongylus</taxon>
    </lineage>
</organism>
<dbReference type="Pfam" id="PF04718">
    <property type="entry name" value="ATP-synt_G"/>
    <property type="match status" value="1"/>
</dbReference>
<evidence type="ECO:0000256" key="6">
    <source>
        <dbReference type="ARBA" id="ARBA00023065"/>
    </source>
</evidence>
<reference evidence="11" key="1">
    <citation type="journal article" date="2018" name="PLoS Negl. Trop. Dis.">
        <title>An insight into the salivary gland and fat body transcriptome of Panstrongylus lignarius (Hemiptera: Heteroptera), the main vector of Chagas disease in Peru.</title>
        <authorList>
            <person name="Nevoa J.C."/>
            <person name="Mendes M.T."/>
            <person name="da Silva M.V."/>
            <person name="Soares S.C."/>
            <person name="Oliveira C.J.F."/>
            <person name="Ribeiro J.M.C."/>
        </authorList>
    </citation>
    <scope>NUCLEOTIDE SEQUENCE</scope>
</reference>
<dbReference type="GO" id="GO:0015986">
    <property type="term" value="P:proton motive force-driven ATP synthesis"/>
    <property type="evidence" value="ECO:0007669"/>
    <property type="project" value="UniProtKB-UniRule"/>
</dbReference>
<keyword evidence="6 10" id="KW-0406">Ion transport</keyword>
<dbReference type="GO" id="GO:0031966">
    <property type="term" value="C:mitochondrial membrane"/>
    <property type="evidence" value="ECO:0007669"/>
    <property type="project" value="UniProtKB-SubCell"/>
</dbReference>
<keyword evidence="3 10" id="KW-0813">Transport</keyword>
<dbReference type="PIRSF" id="PIRSF017835">
    <property type="entry name" value="ATP-synth_g_mitoch_animal"/>
    <property type="match status" value="1"/>
</dbReference>
<evidence type="ECO:0000256" key="1">
    <source>
        <dbReference type="ARBA" id="ARBA00004325"/>
    </source>
</evidence>
<evidence type="ECO:0000256" key="3">
    <source>
        <dbReference type="ARBA" id="ARBA00022448"/>
    </source>
</evidence>
<keyword evidence="9 10" id="KW-0066">ATP synthesis</keyword>
<comment type="subcellular location">
    <subcellularLocation>
        <location evidence="1">Mitochondrion membrane</location>
    </subcellularLocation>
</comment>
<sequence>MQAVLKKVIETVKPNLATFVKYAKVELVPPSPGEISGISNGIKNIITSAKTGKWKQLTVREAWLNLLVATEVTCWFYIGECIGKWNLIGYKINV</sequence>
<keyword evidence="8 10" id="KW-0472">Membrane</keyword>
<keyword evidence="5 10" id="KW-0375">Hydrogen ion transport</keyword>
<evidence type="ECO:0000313" key="11">
    <source>
        <dbReference type="EMBL" id="JAW15043.1"/>
    </source>
</evidence>
<accession>A0A224Y309</accession>
<protein>
    <recommendedName>
        <fullName evidence="10">ATP synthase subunit g</fullName>
        <shortName evidence="10">ATPase subunit g</shortName>
    </recommendedName>
</protein>